<keyword evidence="2" id="KW-1185">Reference proteome</keyword>
<dbReference type="EMBL" id="CACRXK020022567">
    <property type="protein sequence ID" value="CAB4036936.1"/>
    <property type="molecule type" value="Genomic_DNA"/>
</dbReference>
<organism evidence="1 2">
    <name type="scientific">Paramuricea clavata</name>
    <name type="common">Red gorgonian</name>
    <name type="synonym">Violescent sea-whip</name>
    <dbReference type="NCBI Taxonomy" id="317549"/>
    <lineage>
        <taxon>Eukaryota</taxon>
        <taxon>Metazoa</taxon>
        <taxon>Cnidaria</taxon>
        <taxon>Anthozoa</taxon>
        <taxon>Octocorallia</taxon>
        <taxon>Malacalcyonacea</taxon>
        <taxon>Plexauridae</taxon>
        <taxon>Paramuricea</taxon>
    </lineage>
</organism>
<protein>
    <submittedName>
        <fullName evidence="1">Uncharacterized protein</fullName>
    </submittedName>
</protein>
<comment type="caution">
    <text evidence="1">The sequence shown here is derived from an EMBL/GenBank/DDBJ whole genome shotgun (WGS) entry which is preliminary data.</text>
</comment>
<gene>
    <name evidence="1" type="ORF">PACLA_8A071757</name>
</gene>
<evidence type="ECO:0000313" key="1">
    <source>
        <dbReference type="EMBL" id="CAB4036936.1"/>
    </source>
</evidence>
<reference evidence="1" key="1">
    <citation type="submission" date="2020-04" db="EMBL/GenBank/DDBJ databases">
        <authorList>
            <person name="Alioto T."/>
            <person name="Alioto T."/>
            <person name="Gomez Garrido J."/>
        </authorList>
    </citation>
    <scope>NUCLEOTIDE SEQUENCE</scope>
    <source>
        <strain evidence="1">A484AB</strain>
    </source>
</reference>
<dbReference type="AlphaFoldDB" id="A0A7D9JXL6"/>
<sequence length="121" mass="13947">MAESAKIFRATTITVNEKYISQFEEGVCIEDSCYIHKIIRKRKNVLDVILCEPQAGDVIAGRVAETTKYLTHLELGPVLLIVPHKQQEQPIKIDDVKKVLMLKVFFEYPEPIIRVYGRFID</sequence>
<evidence type="ECO:0000313" key="2">
    <source>
        <dbReference type="Proteomes" id="UP001152795"/>
    </source>
</evidence>
<name>A0A7D9JXL6_PARCT</name>
<dbReference type="Proteomes" id="UP001152795">
    <property type="component" value="Unassembled WGS sequence"/>
</dbReference>
<accession>A0A7D9JXL6</accession>
<proteinExistence type="predicted"/>